<dbReference type="RefSeq" id="WP_051672516.1">
    <property type="nucleotide sequence ID" value="NZ_CADFFX010000010.1"/>
</dbReference>
<accession>A0A069PP72</accession>
<dbReference type="SMART" id="SM00671">
    <property type="entry name" value="SEL1"/>
    <property type="match status" value="4"/>
</dbReference>
<sequence length="268" mass="29140">MSARNGWLGASVAVAIVAASALVLFGVAMREASSEHVDEWRMQAMSTRQAQALWRLRIAETFGNDAARLALAQVLVSDADPQRVRRGVALLRRVADGGDARAQLQLGKILLKGLPGVGVDHTESREWLLKAAAAATRHAANTGEESPDPDNAPAGYAAFYLASIYRNGYGVAPDPRAAFEWLERAANAGVPQAQFQLANVYRQDGVVRRDDTRALHWLVLAGKAELAEANLALAIAYRNGELGLKPDEDEYWSYVKETAHDYKHTIVP</sequence>
<dbReference type="PANTHER" id="PTHR11102:SF160">
    <property type="entry name" value="ERAD-ASSOCIATED E3 UBIQUITIN-PROTEIN LIGASE COMPONENT HRD3"/>
    <property type="match status" value="1"/>
</dbReference>
<dbReference type="AlphaFoldDB" id="A0A069PP72"/>
<comment type="caution">
    <text evidence="1">The sequence shown here is derived from an EMBL/GenBank/DDBJ whole genome shotgun (WGS) entry which is preliminary data.</text>
</comment>
<evidence type="ECO:0000313" key="2">
    <source>
        <dbReference type="Proteomes" id="UP000027466"/>
    </source>
</evidence>
<dbReference type="PANTHER" id="PTHR11102">
    <property type="entry name" value="SEL-1-LIKE PROTEIN"/>
    <property type="match status" value="1"/>
</dbReference>
<organism evidence="1 2">
    <name type="scientific">Caballeronia glathei</name>
    <dbReference type="NCBI Taxonomy" id="60547"/>
    <lineage>
        <taxon>Bacteria</taxon>
        <taxon>Pseudomonadati</taxon>
        <taxon>Pseudomonadota</taxon>
        <taxon>Betaproteobacteria</taxon>
        <taxon>Burkholderiales</taxon>
        <taxon>Burkholderiaceae</taxon>
        <taxon>Caballeronia</taxon>
    </lineage>
</organism>
<dbReference type="Proteomes" id="UP000027466">
    <property type="component" value="Unassembled WGS sequence"/>
</dbReference>
<dbReference type="STRING" id="60547.GCA_000751215_04059"/>
<evidence type="ECO:0000313" key="1">
    <source>
        <dbReference type="EMBL" id="KDR42222.1"/>
    </source>
</evidence>
<name>A0A069PP72_9BURK</name>
<dbReference type="InterPro" id="IPR011990">
    <property type="entry name" value="TPR-like_helical_dom_sf"/>
</dbReference>
<dbReference type="Gene3D" id="1.25.40.10">
    <property type="entry name" value="Tetratricopeptide repeat domain"/>
    <property type="match status" value="1"/>
</dbReference>
<keyword evidence="2" id="KW-1185">Reference proteome</keyword>
<gene>
    <name evidence="1" type="ORF">BG61_11350</name>
</gene>
<dbReference type="InterPro" id="IPR050767">
    <property type="entry name" value="Sel1_AlgK"/>
</dbReference>
<dbReference type="EMBL" id="JFHC01000019">
    <property type="protein sequence ID" value="KDR42222.1"/>
    <property type="molecule type" value="Genomic_DNA"/>
</dbReference>
<reference evidence="1 2" key="1">
    <citation type="submission" date="2014-03" db="EMBL/GenBank/DDBJ databases">
        <title>Draft Genome Sequences of Four Burkholderia Strains.</title>
        <authorList>
            <person name="Liu X.Y."/>
            <person name="Li C.X."/>
            <person name="Xu J.H."/>
        </authorList>
    </citation>
    <scope>NUCLEOTIDE SEQUENCE [LARGE SCALE GENOMIC DNA]</scope>
    <source>
        <strain evidence="1 2">DSM 50014</strain>
    </source>
</reference>
<evidence type="ECO:0008006" key="3">
    <source>
        <dbReference type="Google" id="ProtNLM"/>
    </source>
</evidence>
<dbReference type="InterPro" id="IPR006597">
    <property type="entry name" value="Sel1-like"/>
</dbReference>
<dbReference type="SUPFAM" id="SSF81901">
    <property type="entry name" value="HCP-like"/>
    <property type="match status" value="2"/>
</dbReference>
<proteinExistence type="predicted"/>
<protein>
    <recommendedName>
        <fullName evidence="3">Sel1 repeat family protein</fullName>
    </recommendedName>
</protein>
<dbReference type="Pfam" id="PF08238">
    <property type="entry name" value="Sel1"/>
    <property type="match status" value="4"/>
</dbReference>